<dbReference type="InterPro" id="IPR017943">
    <property type="entry name" value="Bactericidal_perm-incr_a/b_dom"/>
</dbReference>
<evidence type="ECO:0000256" key="1">
    <source>
        <dbReference type="SAM" id="SignalP"/>
    </source>
</evidence>
<dbReference type="Pfam" id="PF02886">
    <property type="entry name" value="LBP_BPI_CETP_C"/>
    <property type="match status" value="1"/>
</dbReference>
<dbReference type="GO" id="GO:0005615">
    <property type="term" value="C:extracellular space"/>
    <property type="evidence" value="ECO:0007669"/>
    <property type="project" value="TreeGrafter"/>
</dbReference>
<dbReference type="PANTHER" id="PTHR10504">
    <property type="entry name" value="BACTERICIDAL PERMEABILITY-INCREASING BPI PROTEIN-RELATED"/>
    <property type="match status" value="1"/>
</dbReference>
<dbReference type="PANTHER" id="PTHR10504:SF131">
    <property type="entry name" value="BPI2 DOMAIN-CONTAINING PROTEIN"/>
    <property type="match status" value="1"/>
</dbReference>
<dbReference type="InterPro" id="IPR001124">
    <property type="entry name" value="Lipid-bd_serum_glycop_C"/>
</dbReference>
<dbReference type="GO" id="GO:0008289">
    <property type="term" value="F:lipid binding"/>
    <property type="evidence" value="ECO:0007669"/>
    <property type="project" value="InterPro"/>
</dbReference>
<dbReference type="WBParaSite" id="L893_g10281.t1">
    <property type="protein sequence ID" value="L893_g10281.t1"/>
    <property type="gene ID" value="L893_g10281"/>
</dbReference>
<reference evidence="4" key="1">
    <citation type="submission" date="2016-11" db="UniProtKB">
        <authorList>
            <consortium name="WormBaseParasite"/>
        </authorList>
    </citation>
    <scope>IDENTIFICATION</scope>
</reference>
<organism evidence="3 4">
    <name type="scientific">Steinernema glaseri</name>
    <dbReference type="NCBI Taxonomy" id="37863"/>
    <lineage>
        <taxon>Eukaryota</taxon>
        <taxon>Metazoa</taxon>
        <taxon>Ecdysozoa</taxon>
        <taxon>Nematoda</taxon>
        <taxon>Chromadorea</taxon>
        <taxon>Rhabditida</taxon>
        <taxon>Tylenchina</taxon>
        <taxon>Panagrolaimomorpha</taxon>
        <taxon>Strongyloidoidea</taxon>
        <taxon>Steinernematidae</taxon>
        <taxon>Steinernema</taxon>
    </lineage>
</organism>
<evidence type="ECO:0000313" key="3">
    <source>
        <dbReference type="Proteomes" id="UP000095287"/>
    </source>
</evidence>
<evidence type="ECO:0000313" key="4">
    <source>
        <dbReference type="WBParaSite" id="L893_g10281.t1"/>
    </source>
</evidence>
<evidence type="ECO:0000259" key="2">
    <source>
        <dbReference type="Pfam" id="PF02886"/>
    </source>
</evidence>
<dbReference type="Proteomes" id="UP000095287">
    <property type="component" value="Unplaced"/>
</dbReference>
<dbReference type="SUPFAM" id="SSF55394">
    <property type="entry name" value="Bactericidal permeability-increasing protein, BPI"/>
    <property type="match status" value="1"/>
</dbReference>
<feature type="chain" id="PRO_5009311604" evidence="1">
    <location>
        <begin position="21"/>
        <end position="626"/>
    </location>
</feature>
<accession>A0A1I7XXE7</accession>
<name>A0A1I7XXE7_9BILA</name>
<dbReference type="InterPro" id="IPR032942">
    <property type="entry name" value="BPI/LBP/Plunc"/>
</dbReference>
<dbReference type="AlphaFoldDB" id="A0A1I7XXE7"/>
<dbReference type="Gene3D" id="3.15.10.10">
    <property type="entry name" value="Bactericidal permeability-increasing protein, domain 1"/>
    <property type="match status" value="1"/>
</dbReference>
<feature type="domain" description="Lipid-binding serum glycoprotein C-terminal" evidence="2">
    <location>
        <begin position="360"/>
        <end position="485"/>
    </location>
</feature>
<sequence length="626" mass="71180">MMKYHHMWCCLPFLFALLHAHPFRGPQRHIFGVEKTRQDVLYNDKGTVSGGDPELFAEHVFEPLEEINFGALFPSPNGRVSSEEDLDDLFVDEPRSLFDSSPNRKEDVLSDISLWMNAVLDSSDEFENDLEGARRRSNLVEDEFEEGNAGVAVRLTKNALLSVAQNITNFLVHDISRLSVSDITLKSMDLNITLHGIKTHSYVPPSVDLKVDGDTITVRASKGSVKLFGQYTAVYKTVRQGVVEAKMSGFDLDLKVKMIKSPLGSLNVEVAQCDAEVDHVHVDLIRHLLDQVTDDVRESLDELSTAAICKYLRSYAEKVNERLDRTMMPREIDIHTNVPQGQMQLDLRLSDRPELFADYVDIPVVGEFTRSSQRTPFKPHKLMKRIEDSKRMIYVYMSDFVVNSFFFQLEAIADWKSKLHRVPAIGSTLRLSCPQSEGCFGQYVENPEHYVENSGRMYGKALERPRVSLMDRGAHLSMNLSVDLTYQRKNELTPRTVVRFHTYLKLHIDSFTVLTNEIAEVEGERSYKVNASGGIDELKADNIEVFDDNWGFCRTMLPSIVQEHRPKLETVLRQNLHTVFSIGDGIIPAINSIDGLFRKRTLVLGLDIDMQTTISDFLGFADIFNY</sequence>
<dbReference type="Gene3D" id="3.15.20.10">
    <property type="entry name" value="Bactericidal permeability-increasing protein, domain 2"/>
    <property type="match status" value="1"/>
</dbReference>
<keyword evidence="3" id="KW-1185">Reference proteome</keyword>
<protein>
    <submittedName>
        <fullName evidence="4">BPI2 domain-containing protein</fullName>
    </submittedName>
</protein>
<feature type="signal peptide" evidence="1">
    <location>
        <begin position="1"/>
        <end position="20"/>
    </location>
</feature>
<proteinExistence type="predicted"/>
<keyword evidence="1" id="KW-0732">Signal</keyword>